<dbReference type="InterPro" id="IPR029048">
    <property type="entry name" value="HSP70_C_sf"/>
</dbReference>
<dbReference type="InterPro" id="IPR018181">
    <property type="entry name" value="Heat_shock_70_CS"/>
</dbReference>
<name>A0A1V6PDB5_9EURO</name>
<dbReference type="Gene3D" id="3.30.30.30">
    <property type="match status" value="1"/>
</dbReference>
<accession>A0A1V6PDB5</accession>
<dbReference type="FunFam" id="3.30.30.30:FF:000005">
    <property type="entry name" value="Heat shock protein ssb1"/>
    <property type="match status" value="1"/>
</dbReference>
<evidence type="ECO:0000313" key="8">
    <source>
        <dbReference type="EMBL" id="OQD76729.1"/>
    </source>
</evidence>
<dbReference type="SUPFAM" id="SSF100934">
    <property type="entry name" value="Heat shock protein 70kD (HSP70), C-terminal subdomain"/>
    <property type="match status" value="1"/>
</dbReference>
<dbReference type="GO" id="GO:0140662">
    <property type="term" value="F:ATP-dependent protein folding chaperone"/>
    <property type="evidence" value="ECO:0007669"/>
    <property type="project" value="InterPro"/>
</dbReference>
<comment type="catalytic activity">
    <reaction evidence="5">
        <text>ATP + H2O = ADP + phosphate + H(+)</text>
        <dbReference type="Rhea" id="RHEA:13065"/>
        <dbReference type="ChEBI" id="CHEBI:15377"/>
        <dbReference type="ChEBI" id="CHEBI:15378"/>
        <dbReference type="ChEBI" id="CHEBI:30616"/>
        <dbReference type="ChEBI" id="CHEBI:43474"/>
        <dbReference type="ChEBI" id="CHEBI:456216"/>
        <dbReference type="EC" id="3.6.4.10"/>
    </reaction>
</comment>
<dbReference type="Proteomes" id="UP000191672">
    <property type="component" value="Unassembled WGS sequence"/>
</dbReference>
<dbReference type="SUPFAM" id="SSF100920">
    <property type="entry name" value="Heat shock protein 70kD (HSP70), peptide-binding domain"/>
    <property type="match status" value="1"/>
</dbReference>
<dbReference type="PANTHER" id="PTHR19375">
    <property type="entry name" value="HEAT SHOCK PROTEIN 70KDA"/>
    <property type="match status" value="1"/>
</dbReference>
<comment type="similarity">
    <text evidence="6">Belongs to the heat shock protein 70 family.</text>
</comment>
<dbReference type="Gene3D" id="3.30.420.40">
    <property type="match status" value="2"/>
</dbReference>
<organism evidence="7 9">
    <name type="scientific">Penicillium antarcticum</name>
    <dbReference type="NCBI Taxonomy" id="416450"/>
    <lineage>
        <taxon>Eukaryota</taxon>
        <taxon>Fungi</taxon>
        <taxon>Dikarya</taxon>
        <taxon>Ascomycota</taxon>
        <taxon>Pezizomycotina</taxon>
        <taxon>Eurotiomycetes</taxon>
        <taxon>Eurotiomycetidae</taxon>
        <taxon>Eurotiales</taxon>
        <taxon>Aspergillaceae</taxon>
        <taxon>Penicillium</taxon>
    </lineage>
</organism>
<dbReference type="Gene3D" id="2.60.34.10">
    <property type="entry name" value="Substrate Binding Domain Of DNAk, Chain A, domain 1"/>
    <property type="match status" value="1"/>
</dbReference>
<dbReference type="Gene3D" id="3.90.640.10">
    <property type="entry name" value="Actin, Chain A, domain 4"/>
    <property type="match status" value="1"/>
</dbReference>
<dbReference type="FunFam" id="3.30.420.40:FF:000026">
    <property type="entry name" value="Heat shock protein 70"/>
    <property type="match status" value="1"/>
</dbReference>
<dbReference type="AlphaFoldDB" id="A0A1V6PDB5"/>
<dbReference type="InterPro" id="IPR043129">
    <property type="entry name" value="ATPase_NBD"/>
</dbReference>
<evidence type="ECO:0000256" key="3">
    <source>
        <dbReference type="ARBA" id="ARBA00022840"/>
    </source>
</evidence>
<dbReference type="OrthoDB" id="3789372at2759"/>
<reference evidence="9" key="2">
    <citation type="journal article" date="2017" name="Nat. Microbiol.">
        <title>Global analysis of biosynthetic gene clusters reveals vast potential of secondary metabolite production in Penicillium species.</title>
        <authorList>
            <person name="Nielsen J.C."/>
            <person name="Grijseels S."/>
            <person name="Prigent S."/>
            <person name="Ji B."/>
            <person name="Dainat J."/>
            <person name="Nielsen K.F."/>
            <person name="Frisvad J.C."/>
            <person name="Workman M."/>
            <person name="Nielsen J."/>
        </authorList>
    </citation>
    <scope>NUCLEOTIDE SEQUENCE [LARGE SCALE GENOMIC DNA]</scope>
    <source>
        <strain evidence="9">IBT 31811</strain>
    </source>
</reference>
<dbReference type="PROSITE" id="PS00297">
    <property type="entry name" value="HSP70_1"/>
    <property type="match status" value="1"/>
</dbReference>
<dbReference type="InterPro" id="IPR029047">
    <property type="entry name" value="HSP70_peptide-bd_sf"/>
</dbReference>
<evidence type="ECO:0000256" key="2">
    <source>
        <dbReference type="ARBA" id="ARBA00022741"/>
    </source>
</evidence>
<keyword evidence="2 6" id="KW-0547">Nucleotide-binding</keyword>
<evidence type="ECO:0000256" key="1">
    <source>
        <dbReference type="ARBA" id="ARBA00012554"/>
    </source>
</evidence>
<evidence type="ECO:0000256" key="6">
    <source>
        <dbReference type="RuleBase" id="RU003322"/>
    </source>
</evidence>
<dbReference type="FunFam" id="3.90.640.10:FF:000002">
    <property type="entry name" value="Heat shock 70 kDa"/>
    <property type="match status" value="1"/>
</dbReference>
<dbReference type="SUPFAM" id="SSF53067">
    <property type="entry name" value="Actin-like ATPase domain"/>
    <property type="match status" value="2"/>
</dbReference>
<evidence type="ECO:0000256" key="5">
    <source>
        <dbReference type="ARBA" id="ARBA00048056"/>
    </source>
</evidence>
<comment type="caution">
    <text evidence="7">The sequence shown here is derived from an EMBL/GenBank/DDBJ whole genome shotgun (WGS) entry which is preliminary data.</text>
</comment>
<reference evidence="7" key="1">
    <citation type="submission" date="2016-08" db="EMBL/GenBank/DDBJ databases">
        <title>Uncovering the secondary metabolism of Penicillium species provides insights into the evolution of 6-MSA pathways.</title>
        <authorList>
            <person name="Nielsen J.C."/>
            <person name="Nielsen J."/>
        </authorList>
    </citation>
    <scope>NUCLEOTIDE SEQUENCE [LARGE SCALE GENOMIC DNA]</scope>
    <source>
        <strain evidence="7">IBT 31811</strain>
    </source>
</reference>
<dbReference type="EMBL" id="MDYN01000123">
    <property type="protein sequence ID" value="OQD76729.1"/>
    <property type="molecule type" value="Genomic_DNA"/>
</dbReference>
<dbReference type="STRING" id="416450.A0A1V6PDB5"/>
<gene>
    <name evidence="8" type="ORF">PENANT_c123G10406</name>
    <name evidence="7" type="ORF">PENANT_c162G06338</name>
</gene>
<keyword evidence="3 6" id="KW-0067">ATP-binding</keyword>
<keyword evidence="4" id="KW-0143">Chaperone</keyword>
<sequence>MGRAVGIDLGTTYSRVGVFRNDRFENIANDQGTRNTPSLVAFTDRQRLIGNAANGLFPVNAQNTIFNAKRLIGRRFHDPEVQVDKQRWPFKVIDQDSKAVVEVGFKGATKHFTPEEISSMILAKLRETAEAYLGETVTDAVITVPASFGDSQRQATKDAGLIAGLNILRILNEPTAAAVAYGLCKKIPGEHRVLVVDMGGGTFDVSLLAIEDGIFAVEATAGDTHLGGENFDTRLVNHFAAEFQRKHNKDLTTDARALWRLQTACEHAKRTLSSATQASIEIDSLLEGIEFNISITRDQFEDLCHDLFRRIMELVEQVLRDAETDKPSVHEIVLVGGCTRIPKIQALISDFFQKEANQSVNPDEAVAHGAAIQAAVLSGDTSSKSIRDILLLEVAPLSLWIETVDGGKASLIKRNTTIPTTKSGVFSIYSDNQSSILIQVFESERSGAEDSKLLGKIELCRTTKAPLGVPQIRVTFTVDANGITGISAIEKGPDKPSQVTVAYDKGRLNEMDIERMLLEAKKYKEDDDAEIARIQARSSLESRAYALNSAVTEGKPPMPDEQKKNIQARVFGIMCWLSTNQAAERDTLALKQQELEGMVVGLDLPLL</sequence>
<dbReference type="InterPro" id="IPR013126">
    <property type="entry name" value="Hsp_70_fam"/>
</dbReference>
<keyword evidence="9" id="KW-1185">Reference proteome</keyword>
<dbReference type="GO" id="GO:0005524">
    <property type="term" value="F:ATP binding"/>
    <property type="evidence" value="ECO:0007669"/>
    <property type="project" value="UniProtKB-KW"/>
</dbReference>
<dbReference type="PROSITE" id="PS00329">
    <property type="entry name" value="HSP70_2"/>
    <property type="match status" value="1"/>
</dbReference>
<evidence type="ECO:0000256" key="4">
    <source>
        <dbReference type="ARBA" id="ARBA00023186"/>
    </source>
</evidence>
<dbReference type="Pfam" id="PF00012">
    <property type="entry name" value="HSP70"/>
    <property type="match status" value="1"/>
</dbReference>
<dbReference type="Gene3D" id="1.20.1270.10">
    <property type="match status" value="1"/>
</dbReference>
<proteinExistence type="inferred from homology"/>
<evidence type="ECO:0000313" key="9">
    <source>
        <dbReference type="Proteomes" id="UP000191672"/>
    </source>
</evidence>
<dbReference type="PROSITE" id="PS01036">
    <property type="entry name" value="HSP70_3"/>
    <property type="match status" value="1"/>
</dbReference>
<evidence type="ECO:0000313" key="7">
    <source>
        <dbReference type="EMBL" id="OQD74994.1"/>
    </source>
</evidence>
<dbReference type="PRINTS" id="PR00301">
    <property type="entry name" value="HEATSHOCK70"/>
</dbReference>
<dbReference type="EMBL" id="MDYN01000162">
    <property type="protein sequence ID" value="OQD74994.1"/>
    <property type="molecule type" value="Genomic_DNA"/>
</dbReference>
<dbReference type="EC" id="3.6.4.10" evidence="1"/>
<protein>
    <recommendedName>
        <fullName evidence="1">non-chaperonin molecular chaperone ATPase</fullName>
        <ecNumber evidence="1">3.6.4.10</ecNumber>
    </recommendedName>
</protein>